<dbReference type="AlphaFoldDB" id="C7RJA3"/>
<dbReference type="eggNOG" id="COG4783">
    <property type="taxonomic scope" value="Bacteria"/>
</dbReference>
<name>C7RJA3_ACCRE</name>
<protein>
    <submittedName>
        <fullName evidence="1">TPR repeat protein</fullName>
    </submittedName>
</protein>
<sequence length="112" mass="11626">MTTAIIANLEKLLGGPRDGALLRYSLGNEYLKAGNAAVAASHLRAAVERDAGYSAAWKLLGKALAESGQSTEALAAYAQGIVVAEAKGDIQAAKEMAVFARRLRRQTPANGG</sequence>
<dbReference type="EMBL" id="CP001715">
    <property type="protein sequence ID" value="ACV36714.1"/>
    <property type="molecule type" value="Genomic_DNA"/>
</dbReference>
<reference evidence="1" key="2">
    <citation type="submission" date="2009-09" db="EMBL/GenBank/DDBJ databases">
        <title>Complete sequence of chromosome of Candidatus Accumulibacter phosphatis clade IIA str. UW-1.</title>
        <authorList>
            <consortium name="US DOE Joint Genome Institute"/>
            <person name="Martin H.G."/>
            <person name="Ivanova N."/>
            <person name="Kunin V."/>
            <person name="Warnecke F."/>
            <person name="Barry K."/>
            <person name="He S."/>
            <person name="Salamov A."/>
            <person name="Szeto E."/>
            <person name="Dalin E."/>
            <person name="Pangilinan J.L."/>
            <person name="Lapidus A."/>
            <person name="Lowry S."/>
            <person name="Kyrpides N.C."/>
            <person name="McMahon K.D."/>
            <person name="Hugenholtz P."/>
        </authorList>
    </citation>
    <scope>NUCLEOTIDE SEQUENCE [LARGE SCALE GENOMIC DNA]</scope>
    <source>
        <strain evidence="1">UW-1</strain>
    </source>
</reference>
<dbReference type="InterPro" id="IPR011990">
    <property type="entry name" value="TPR-like_helical_dom_sf"/>
</dbReference>
<dbReference type="SUPFAM" id="SSF48452">
    <property type="entry name" value="TPR-like"/>
    <property type="match status" value="1"/>
</dbReference>
<dbReference type="STRING" id="522306.CAP2UW1_3455"/>
<accession>C7RJA3</accession>
<evidence type="ECO:0000313" key="1">
    <source>
        <dbReference type="EMBL" id="ACV36714.1"/>
    </source>
</evidence>
<dbReference type="OrthoDB" id="8421013at2"/>
<dbReference type="Pfam" id="PF13432">
    <property type="entry name" value="TPR_16"/>
    <property type="match status" value="1"/>
</dbReference>
<dbReference type="Gene3D" id="1.25.40.10">
    <property type="entry name" value="Tetratricopeptide repeat domain"/>
    <property type="match status" value="1"/>
</dbReference>
<dbReference type="HOGENOM" id="CLU_146069_2_0_4"/>
<proteinExistence type="predicted"/>
<gene>
    <name evidence="1" type="ordered locus">CAP2UW1_3455</name>
</gene>
<reference evidence="1" key="1">
    <citation type="submission" date="2009-08" db="EMBL/GenBank/DDBJ databases">
        <authorList>
            <consortium name="US DOE Joint Genome Institute"/>
            <person name="Lucas S."/>
            <person name="Copeland A."/>
            <person name="Lapidus A."/>
            <person name="Glavina del Rio T."/>
            <person name="Dalin E."/>
            <person name="Tice H."/>
            <person name="Bruce D."/>
            <person name="Barry K."/>
            <person name="Pitluck S."/>
            <person name="Lowry S."/>
            <person name="Larimer F."/>
            <person name="Land M."/>
            <person name="Hauser L."/>
            <person name="Kyrpides N."/>
            <person name="Ivanova N."/>
            <person name="McMahon K.D."/>
            <person name="Hugenholtz P."/>
        </authorList>
    </citation>
    <scope>NUCLEOTIDE SEQUENCE</scope>
    <source>
        <strain evidence="1">UW-1</strain>
    </source>
</reference>
<dbReference type="KEGG" id="app:CAP2UW1_3455"/>
<organism evidence="1">
    <name type="scientific">Accumulibacter regalis</name>
    <dbReference type="NCBI Taxonomy" id="522306"/>
    <lineage>
        <taxon>Bacteria</taxon>
        <taxon>Pseudomonadati</taxon>
        <taxon>Pseudomonadota</taxon>
        <taxon>Betaproteobacteria</taxon>
        <taxon>Candidatus Accumulibacter</taxon>
    </lineage>
</organism>